<organism evidence="6 7">
    <name type="scientific">Microlunatus soli</name>
    <dbReference type="NCBI Taxonomy" id="630515"/>
    <lineage>
        <taxon>Bacteria</taxon>
        <taxon>Bacillati</taxon>
        <taxon>Actinomycetota</taxon>
        <taxon>Actinomycetes</taxon>
        <taxon>Propionibacteriales</taxon>
        <taxon>Propionibacteriaceae</taxon>
        <taxon>Microlunatus</taxon>
    </lineage>
</organism>
<dbReference type="SUPFAM" id="SSF53822">
    <property type="entry name" value="Periplasmic binding protein-like I"/>
    <property type="match status" value="1"/>
</dbReference>
<evidence type="ECO:0000259" key="4">
    <source>
        <dbReference type="PROSITE" id="PS50932"/>
    </source>
</evidence>
<dbReference type="InterPro" id="IPR000843">
    <property type="entry name" value="HTH_LacI"/>
</dbReference>
<evidence type="ECO:0000259" key="5">
    <source>
        <dbReference type="PROSITE" id="PS50943"/>
    </source>
</evidence>
<proteinExistence type="predicted"/>
<dbReference type="PANTHER" id="PTHR30146:SF153">
    <property type="entry name" value="LACTOSE OPERON REPRESSOR"/>
    <property type="match status" value="1"/>
</dbReference>
<dbReference type="Gene3D" id="1.10.260.40">
    <property type="entry name" value="lambda repressor-like DNA-binding domains"/>
    <property type="match status" value="1"/>
</dbReference>
<keyword evidence="2" id="KW-0238">DNA-binding</keyword>
<evidence type="ECO:0000313" key="7">
    <source>
        <dbReference type="Proteomes" id="UP000199103"/>
    </source>
</evidence>
<dbReference type="Gene3D" id="3.40.50.2300">
    <property type="match status" value="2"/>
</dbReference>
<gene>
    <name evidence="6" type="ORF">SAMN04489812_5579</name>
</gene>
<dbReference type="PROSITE" id="PS50932">
    <property type="entry name" value="HTH_LACI_2"/>
    <property type="match status" value="1"/>
</dbReference>
<evidence type="ECO:0000313" key="6">
    <source>
        <dbReference type="EMBL" id="SDT39371.1"/>
    </source>
</evidence>
<keyword evidence="3" id="KW-0804">Transcription</keyword>
<accession>A0A1H2A002</accession>
<dbReference type="InterPro" id="IPR001387">
    <property type="entry name" value="Cro/C1-type_HTH"/>
</dbReference>
<evidence type="ECO:0000256" key="2">
    <source>
        <dbReference type="ARBA" id="ARBA00023125"/>
    </source>
</evidence>
<dbReference type="GO" id="GO:0003700">
    <property type="term" value="F:DNA-binding transcription factor activity"/>
    <property type="evidence" value="ECO:0007669"/>
    <property type="project" value="TreeGrafter"/>
</dbReference>
<keyword evidence="7" id="KW-1185">Reference proteome</keyword>
<sequence length="341" mass="36981">MAGRPEGGKDARVTIAAIAERAGVSVPTVSKVLNGRNDVSATTRARVERLLQQAGYQRRRSAAPGAVPMIDLVFPALDSPWAMELIRGVEDAAREAGVEIVLSECGDHRRPRQEWIDSVVHRQPAGIIMVFSDLVPDQRAQLDARRIPYVVVDPVGEDDDTLASVGSNNWNGGRQATRHLIDLGHRRIGAISGPAETICARARMDGYADALRRSGIIEDPELTREADFSVEGGYAAAVQLLQLADRPTAIFASSDLMALGVLRAARERGLEVPDDLSVVGYDNLPLTDWVWPTLTTIDQPLYEMAVAATQLVLGLSRGEQPISHRIDLAVRLVVRHSTAAI</sequence>
<dbReference type="Pfam" id="PF00356">
    <property type="entry name" value="LacI"/>
    <property type="match status" value="1"/>
</dbReference>
<dbReference type="Proteomes" id="UP000199103">
    <property type="component" value="Chromosome I"/>
</dbReference>
<dbReference type="AlphaFoldDB" id="A0A1H2A002"/>
<dbReference type="CDD" id="cd01392">
    <property type="entry name" value="HTH_LacI"/>
    <property type="match status" value="1"/>
</dbReference>
<feature type="domain" description="HTH cro/C1-type" evidence="5">
    <location>
        <begin position="9"/>
        <end position="57"/>
    </location>
</feature>
<dbReference type="EMBL" id="LT629772">
    <property type="protein sequence ID" value="SDT39371.1"/>
    <property type="molecule type" value="Genomic_DNA"/>
</dbReference>
<name>A0A1H2A002_9ACTN</name>
<dbReference type="SMART" id="SM00354">
    <property type="entry name" value="HTH_LACI"/>
    <property type="match status" value="1"/>
</dbReference>
<dbReference type="PANTHER" id="PTHR30146">
    <property type="entry name" value="LACI-RELATED TRANSCRIPTIONAL REPRESSOR"/>
    <property type="match status" value="1"/>
</dbReference>
<dbReference type="InterPro" id="IPR046335">
    <property type="entry name" value="LacI/GalR-like_sensor"/>
</dbReference>
<keyword evidence="1" id="KW-0805">Transcription regulation</keyword>
<evidence type="ECO:0000256" key="3">
    <source>
        <dbReference type="ARBA" id="ARBA00023163"/>
    </source>
</evidence>
<dbReference type="GO" id="GO:0000976">
    <property type="term" value="F:transcription cis-regulatory region binding"/>
    <property type="evidence" value="ECO:0007669"/>
    <property type="project" value="TreeGrafter"/>
</dbReference>
<dbReference type="CDD" id="cd06296">
    <property type="entry name" value="PBP1_CatR-like"/>
    <property type="match status" value="1"/>
</dbReference>
<evidence type="ECO:0000256" key="1">
    <source>
        <dbReference type="ARBA" id="ARBA00023015"/>
    </source>
</evidence>
<protein>
    <submittedName>
        <fullName evidence="6">Transcriptional regulator, LacI family</fullName>
    </submittedName>
</protein>
<feature type="domain" description="HTH lacI-type" evidence="4">
    <location>
        <begin position="13"/>
        <end position="67"/>
    </location>
</feature>
<dbReference type="InterPro" id="IPR010982">
    <property type="entry name" value="Lambda_DNA-bd_dom_sf"/>
</dbReference>
<dbReference type="InterPro" id="IPR028082">
    <property type="entry name" value="Peripla_BP_I"/>
</dbReference>
<dbReference type="STRING" id="630515.SAMN04489812_5579"/>
<dbReference type="SUPFAM" id="SSF47413">
    <property type="entry name" value="lambda repressor-like DNA-binding domains"/>
    <property type="match status" value="1"/>
</dbReference>
<dbReference type="RefSeq" id="WP_197679898.1">
    <property type="nucleotide sequence ID" value="NZ_LT629772.1"/>
</dbReference>
<reference evidence="6 7" key="1">
    <citation type="submission" date="2016-10" db="EMBL/GenBank/DDBJ databases">
        <authorList>
            <person name="de Groot N.N."/>
        </authorList>
    </citation>
    <scope>NUCLEOTIDE SEQUENCE [LARGE SCALE GENOMIC DNA]</scope>
    <source>
        <strain evidence="6 7">DSM 21800</strain>
    </source>
</reference>
<dbReference type="Pfam" id="PF13377">
    <property type="entry name" value="Peripla_BP_3"/>
    <property type="match status" value="1"/>
</dbReference>
<dbReference type="PROSITE" id="PS50943">
    <property type="entry name" value="HTH_CROC1"/>
    <property type="match status" value="1"/>
</dbReference>